<gene>
    <name evidence="2" type="ORF">H0G86_010976</name>
</gene>
<accession>A0A8G0PIS7</accession>
<dbReference type="GO" id="GO:0003824">
    <property type="term" value="F:catalytic activity"/>
    <property type="evidence" value="ECO:0007669"/>
    <property type="project" value="InterPro"/>
</dbReference>
<feature type="compositionally biased region" description="Polar residues" evidence="1">
    <location>
        <begin position="560"/>
        <end position="583"/>
    </location>
</feature>
<dbReference type="AlphaFoldDB" id="A0A8G0PIS7"/>
<name>A0A8G0PIS7_9HYPO</name>
<evidence type="ECO:0000313" key="3">
    <source>
        <dbReference type="Proteomes" id="UP000826661"/>
    </source>
</evidence>
<feature type="compositionally biased region" description="Polar residues" evidence="1">
    <location>
        <begin position="743"/>
        <end position="757"/>
    </location>
</feature>
<feature type="compositionally biased region" description="Polar residues" evidence="1">
    <location>
        <begin position="768"/>
        <end position="787"/>
    </location>
</feature>
<protein>
    <submittedName>
        <fullName evidence="2">PNP_UDP_1 domain-containing protein</fullName>
    </submittedName>
</protein>
<dbReference type="GO" id="GO:0009116">
    <property type="term" value="P:nucleoside metabolic process"/>
    <property type="evidence" value="ECO:0007669"/>
    <property type="project" value="InterPro"/>
</dbReference>
<feature type="region of interest" description="Disordered" evidence="1">
    <location>
        <begin position="459"/>
        <end position="483"/>
    </location>
</feature>
<dbReference type="InterPro" id="IPR035994">
    <property type="entry name" value="Nucleoside_phosphorylase_sf"/>
</dbReference>
<evidence type="ECO:0000313" key="2">
    <source>
        <dbReference type="EMBL" id="QYT04041.1"/>
    </source>
</evidence>
<dbReference type="InterPro" id="IPR053137">
    <property type="entry name" value="NLR-like"/>
</dbReference>
<feature type="region of interest" description="Disordered" evidence="1">
    <location>
        <begin position="498"/>
        <end position="623"/>
    </location>
</feature>
<feature type="region of interest" description="Disordered" evidence="1">
    <location>
        <begin position="688"/>
        <end position="837"/>
    </location>
</feature>
<dbReference type="EMBL" id="CP075869">
    <property type="protein sequence ID" value="QYT04041.1"/>
    <property type="molecule type" value="Genomic_DNA"/>
</dbReference>
<feature type="compositionally biased region" description="Polar residues" evidence="1">
    <location>
        <begin position="534"/>
        <end position="550"/>
    </location>
</feature>
<keyword evidence="3" id="KW-1185">Reference proteome</keyword>
<dbReference type="PANTHER" id="PTHR46082:SF11">
    <property type="entry name" value="AAA+ ATPASE DOMAIN-CONTAINING PROTEIN-RELATED"/>
    <property type="match status" value="1"/>
</dbReference>
<proteinExistence type="predicted"/>
<sequence>MDDYDSRLRLTHNDYTIGWVCALPNEQTAAILMLDDRHEDLPNPTGDHNTYMLGSIGKHNVVIAGLPLGRVGNNTAATVATRMVSSFPNIRVGLMVGVGGGIPHKTRLGDVVISCPNGTEPGVIQWDMGKTEAGQFVRTGSLAPPPTALLTALTRFKADHITTRRNMLKYLKKLEKDPDVPESYKKSDSLQDLLFHPSYGHVEADESCLSDEDEDDCRRCDKSKLVRRCKRGSGMIHCGLIASGNQVIKDANLRDSLSKQFKNDILCIEMEAAGLMNDFPCVVIRGIADYSDSHKNEKWQDYAAATAAACAKALLMVVATSEVDKLQRVQLTISPGLVQSAMHYWPFWKNDKKDTADARVTAFEDSNLETDPRRPPLEMAQLDDTSRNAESEETTPEEEKPPKIVAIEAPKQTSFDGSPSTQQTLESWLQGAPPSLAAMFRQANIEAAVRDILMGLGQLPVPREDENPNEMLSPERKESTLSQASTLFLDARSNLSEESYKSGDIRRHSNPVRSDKSPSAFPPELRVRGHDQSRTNSEGSAPSIPQSPSRSIKYRFRTPSPVQREQESLVSPQDRGQFTNAPASSGLHISTKRPNNGFNAIGQGASYPWSPPQSPQPLANTSQSSYMRRNIGSLNDDEEIPSRYDPYTESNDIFSENYPLITEPDQINSNEGQGGAPLSQSLLRSSIASEKTPGHDSRTGSNDISSGYRYTYSRHPGASVASPSELRRSATPVPSPPPPYPSKKNSTLRQPIRNSNHGPGYRRPPGPNATNPSDRQRGATPTPSQSRRPPLMAMDNNSVPALGVKASQTRSQIQSKPPKKAQSNAPASRLPRLRPGA</sequence>
<feature type="compositionally biased region" description="Polar residues" evidence="1">
    <location>
        <begin position="806"/>
        <end position="826"/>
    </location>
</feature>
<dbReference type="Gene3D" id="3.40.50.1580">
    <property type="entry name" value="Nucleoside phosphorylase domain"/>
    <property type="match status" value="1"/>
</dbReference>
<feature type="compositionally biased region" description="Basic and acidic residues" evidence="1">
    <location>
        <begin position="498"/>
        <end position="507"/>
    </location>
</feature>
<feature type="region of interest" description="Disordered" evidence="1">
    <location>
        <begin position="363"/>
        <end position="404"/>
    </location>
</feature>
<organism evidence="2 3">
    <name type="scientific">Trichoderma simmonsii</name>
    <dbReference type="NCBI Taxonomy" id="1491479"/>
    <lineage>
        <taxon>Eukaryota</taxon>
        <taxon>Fungi</taxon>
        <taxon>Dikarya</taxon>
        <taxon>Ascomycota</taxon>
        <taxon>Pezizomycotina</taxon>
        <taxon>Sordariomycetes</taxon>
        <taxon>Hypocreomycetidae</taxon>
        <taxon>Hypocreales</taxon>
        <taxon>Hypocreaceae</taxon>
        <taxon>Trichoderma</taxon>
    </lineage>
</organism>
<dbReference type="SUPFAM" id="SSF53167">
    <property type="entry name" value="Purine and uridine phosphorylases"/>
    <property type="match status" value="1"/>
</dbReference>
<evidence type="ECO:0000256" key="1">
    <source>
        <dbReference type="SAM" id="MobiDB-lite"/>
    </source>
</evidence>
<dbReference type="PANTHER" id="PTHR46082">
    <property type="entry name" value="ATP/GTP-BINDING PROTEIN-RELATED"/>
    <property type="match status" value="1"/>
</dbReference>
<reference evidence="2 3" key="1">
    <citation type="journal article" date="2021" name="BMC Genomics">
        <title>Telomere-to-telomere genome assembly of asparaginase-producing Trichoderma simmonsii.</title>
        <authorList>
            <person name="Chung D."/>
            <person name="Kwon Y.M."/>
            <person name="Yang Y."/>
        </authorList>
    </citation>
    <scope>NUCLEOTIDE SEQUENCE [LARGE SCALE GENOMIC DNA]</scope>
    <source>
        <strain evidence="2 3">GH-Sj1</strain>
    </source>
</reference>
<dbReference type="Proteomes" id="UP000826661">
    <property type="component" value="Chromosome VI"/>
</dbReference>